<dbReference type="EMBL" id="JAIVGD010000005">
    <property type="protein sequence ID" value="KAH0773642.1"/>
    <property type="molecule type" value="Genomic_DNA"/>
</dbReference>
<dbReference type="Pfam" id="PF22936">
    <property type="entry name" value="Pol_BBD"/>
    <property type="match status" value="1"/>
</dbReference>
<feature type="domain" description="CCHC-type" evidence="2">
    <location>
        <begin position="94"/>
        <end position="108"/>
    </location>
</feature>
<keyword evidence="1" id="KW-0479">Metal-binding</keyword>
<reference evidence="3 4" key="1">
    <citation type="journal article" date="2021" name="bioRxiv">
        <title>Chromosome-scale and haplotype-resolved genome assembly of a tetraploid potato cultivar.</title>
        <authorList>
            <person name="Sun H."/>
            <person name="Jiao W.-B."/>
            <person name="Krause K."/>
            <person name="Campoy J.A."/>
            <person name="Goel M."/>
            <person name="Folz-Donahue K."/>
            <person name="Kukat C."/>
            <person name="Huettel B."/>
            <person name="Schneeberger K."/>
        </authorList>
    </citation>
    <scope>NUCLEOTIDE SEQUENCE [LARGE SCALE GENOMIC DNA]</scope>
    <source>
        <strain evidence="3">SolTubOtavaFocal</strain>
        <tissue evidence="3">Leaves</tissue>
    </source>
</reference>
<dbReference type="Gene3D" id="4.10.60.10">
    <property type="entry name" value="Zinc finger, CCHC-type"/>
    <property type="match status" value="1"/>
</dbReference>
<dbReference type="InterPro" id="IPR054722">
    <property type="entry name" value="PolX-like_BBD"/>
</dbReference>
<keyword evidence="4" id="KW-1185">Reference proteome</keyword>
<dbReference type="InterPro" id="IPR036875">
    <property type="entry name" value="Znf_CCHC_sf"/>
</dbReference>
<name>A0ABQ7W1C2_SOLTU</name>
<evidence type="ECO:0000256" key="1">
    <source>
        <dbReference type="PROSITE-ProRule" id="PRU00047"/>
    </source>
</evidence>
<accession>A0ABQ7W1C2</accession>
<sequence length="210" mass="23543">MGKAGRALQDRSVTTRMLLQRRLQTFKMVSGTLLQDHLDAFNKLVMDLQTAGIKKDEETLAFSELFVRGRTSQQGLRKLNYRSKSRGNKKNAECWDCHKKGHFERDCPMSNSKEKASASIVEQVHDFDNDYVLTTSCNSGVYDNKWVLDSVGIGSVLVCCHDGIVRTIKEVCHGPDLKKKLISLGTLDIQGYKYMSEGGTMKVTKGSLVM</sequence>
<evidence type="ECO:0000313" key="3">
    <source>
        <dbReference type="EMBL" id="KAH0773642.1"/>
    </source>
</evidence>
<keyword evidence="1" id="KW-0863">Zinc-finger</keyword>
<evidence type="ECO:0000259" key="2">
    <source>
        <dbReference type="PROSITE" id="PS50158"/>
    </source>
</evidence>
<gene>
    <name evidence="3" type="ORF">KY290_010779</name>
</gene>
<dbReference type="Proteomes" id="UP000826656">
    <property type="component" value="Unassembled WGS sequence"/>
</dbReference>
<dbReference type="Pfam" id="PF14223">
    <property type="entry name" value="Retrotran_gag_2"/>
    <property type="match status" value="1"/>
</dbReference>
<keyword evidence="1" id="KW-0862">Zinc</keyword>
<protein>
    <recommendedName>
        <fullName evidence="2">CCHC-type domain-containing protein</fullName>
    </recommendedName>
</protein>
<evidence type="ECO:0000313" key="4">
    <source>
        <dbReference type="Proteomes" id="UP000826656"/>
    </source>
</evidence>
<organism evidence="3 4">
    <name type="scientific">Solanum tuberosum</name>
    <name type="common">Potato</name>
    <dbReference type="NCBI Taxonomy" id="4113"/>
    <lineage>
        <taxon>Eukaryota</taxon>
        <taxon>Viridiplantae</taxon>
        <taxon>Streptophyta</taxon>
        <taxon>Embryophyta</taxon>
        <taxon>Tracheophyta</taxon>
        <taxon>Spermatophyta</taxon>
        <taxon>Magnoliopsida</taxon>
        <taxon>eudicotyledons</taxon>
        <taxon>Gunneridae</taxon>
        <taxon>Pentapetalae</taxon>
        <taxon>asterids</taxon>
        <taxon>lamiids</taxon>
        <taxon>Solanales</taxon>
        <taxon>Solanaceae</taxon>
        <taxon>Solanoideae</taxon>
        <taxon>Solaneae</taxon>
        <taxon>Solanum</taxon>
    </lineage>
</organism>
<comment type="caution">
    <text evidence="3">The sequence shown here is derived from an EMBL/GenBank/DDBJ whole genome shotgun (WGS) entry which is preliminary data.</text>
</comment>
<dbReference type="PROSITE" id="PS50158">
    <property type="entry name" value="ZF_CCHC"/>
    <property type="match status" value="1"/>
</dbReference>
<proteinExistence type="predicted"/>
<dbReference type="InterPro" id="IPR001878">
    <property type="entry name" value="Znf_CCHC"/>
</dbReference>
<dbReference type="SUPFAM" id="SSF57756">
    <property type="entry name" value="Retrovirus zinc finger-like domains"/>
    <property type="match status" value="1"/>
</dbReference>